<dbReference type="InterPro" id="IPR015510">
    <property type="entry name" value="PGRP"/>
</dbReference>
<evidence type="ECO:0000313" key="5">
    <source>
        <dbReference type="EMBL" id="RGR37481.1"/>
    </source>
</evidence>
<reference evidence="6 7" key="1">
    <citation type="submission" date="2018-08" db="EMBL/GenBank/DDBJ databases">
        <title>A genome reference for cultivated species of the human gut microbiota.</title>
        <authorList>
            <person name="Zou Y."/>
            <person name="Xue W."/>
            <person name="Luo G."/>
        </authorList>
    </citation>
    <scope>NUCLEOTIDE SEQUENCE [LARGE SCALE GENOMIC DNA]</scope>
    <source>
        <strain evidence="5 7">AF25-30LB</strain>
        <strain evidence="4 6">TM05-16</strain>
    </source>
</reference>
<dbReference type="GO" id="GO:0009253">
    <property type="term" value="P:peptidoglycan catabolic process"/>
    <property type="evidence" value="ECO:0007669"/>
    <property type="project" value="InterPro"/>
</dbReference>
<dbReference type="SMART" id="SM00701">
    <property type="entry name" value="PGRP"/>
    <property type="match status" value="1"/>
</dbReference>
<dbReference type="CDD" id="cd06583">
    <property type="entry name" value="PGRP"/>
    <property type="match status" value="1"/>
</dbReference>
<dbReference type="SUPFAM" id="SSF55846">
    <property type="entry name" value="N-acetylmuramoyl-L-alanine amidase-like"/>
    <property type="match status" value="1"/>
</dbReference>
<dbReference type="GO" id="GO:0008270">
    <property type="term" value="F:zinc ion binding"/>
    <property type="evidence" value="ECO:0007669"/>
    <property type="project" value="InterPro"/>
</dbReference>
<dbReference type="RefSeq" id="WP_117699932.1">
    <property type="nucleotide sequence ID" value="NZ_JACBPU010000009.1"/>
</dbReference>
<dbReference type="AlphaFoldDB" id="A0A395UPM6"/>
<proteinExistence type="inferred from homology"/>
<evidence type="ECO:0000259" key="2">
    <source>
        <dbReference type="SMART" id="SM00644"/>
    </source>
</evidence>
<evidence type="ECO:0000259" key="3">
    <source>
        <dbReference type="SMART" id="SM00701"/>
    </source>
</evidence>
<protein>
    <submittedName>
        <fullName evidence="5">N-acetylmuramoyl-L-alanine amidase</fullName>
    </submittedName>
</protein>
<dbReference type="Proteomes" id="UP000266497">
    <property type="component" value="Unassembled WGS sequence"/>
</dbReference>
<dbReference type="InterPro" id="IPR006619">
    <property type="entry name" value="PGRP_domain_met/bac"/>
</dbReference>
<organism evidence="5 7">
    <name type="scientific">Phocaeicola vulgatus</name>
    <name type="common">Bacteroides vulgatus</name>
    <dbReference type="NCBI Taxonomy" id="821"/>
    <lineage>
        <taxon>Bacteria</taxon>
        <taxon>Pseudomonadati</taxon>
        <taxon>Bacteroidota</taxon>
        <taxon>Bacteroidia</taxon>
        <taxon>Bacteroidales</taxon>
        <taxon>Bacteroidaceae</taxon>
        <taxon>Phocaeicola</taxon>
    </lineage>
</organism>
<dbReference type="InterPro" id="IPR002502">
    <property type="entry name" value="Amidase_domain"/>
</dbReference>
<evidence type="ECO:0000313" key="6">
    <source>
        <dbReference type="Proteomes" id="UP000260640"/>
    </source>
</evidence>
<dbReference type="SMART" id="SM00644">
    <property type="entry name" value="Ami_2"/>
    <property type="match status" value="1"/>
</dbReference>
<dbReference type="Gene3D" id="3.40.80.10">
    <property type="entry name" value="Peptidoglycan recognition protein-like"/>
    <property type="match status" value="1"/>
</dbReference>
<dbReference type="PANTHER" id="PTHR11022">
    <property type="entry name" value="PEPTIDOGLYCAN RECOGNITION PROTEIN"/>
    <property type="match status" value="1"/>
</dbReference>
<dbReference type="PANTHER" id="PTHR11022:SF41">
    <property type="entry name" value="PEPTIDOGLYCAN-RECOGNITION PROTEIN LC-RELATED"/>
    <property type="match status" value="1"/>
</dbReference>
<accession>A0A395UPM6</accession>
<dbReference type="Pfam" id="PF01510">
    <property type="entry name" value="Amidase_2"/>
    <property type="match status" value="1"/>
</dbReference>
<name>A0A395UPM6_PHOVU</name>
<feature type="domain" description="Peptidoglycan recognition protein family" evidence="3">
    <location>
        <begin position="2"/>
        <end position="122"/>
    </location>
</feature>
<dbReference type="EMBL" id="QRUD01000040">
    <property type="protein sequence ID" value="RGR37481.1"/>
    <property type="molecule type" value="Genomic_DNA"/>
</dbReference>
<comment type="caution">
    <text evidence="5">The sequence shown here is derived from an EMBL/GenBank/DDBJ whole genome shotgun (WGS) entry which is preliminary data.</text>
</comment>
<feature type="domain" description="N-acetylmuramoyl-L-alanine amidase" evidence="2">
    <location>
        <begin position="3"/>
        <end position="129"/>
    </location>
</feature>
<comment type="similarity">
    <text evidence="1">Belongs to the N-acetylmuramoyl-L-alanine amidase 2 family.</text>
</comment>
<gene>
    <name evidence="5" type="ORF">DWY53_14050</name>
    <name evidence="4" type="ORF">DXD46_11330</name>
</gene>
<evidence type="ECO:0000256" key="1">
    <source>
        <dbReference type="ARBA" id="ARBA00007553"/>
    </source>
</evidence>
<dbReference type="Proteomes" id="UP000260640">
    <property type="component" value="Unassembled WGS sequence"/>
</dbReference>
<dbReference type="GO" id="GO:0008745">
    <property type="term" value="F:N-acetylmuramoyl-L-alanine amidase activity"/>
    <property type="evidence" value="ECO:0007669"/>
    <property type="project" value="InterPro"/>
</dbReference>
<evidence type="ECO:0000313" key="7">
    <source>
        <dbReference type="Proteomes" id="UP000266497"/>
    </source>
</evidence>
<dbReference type="InterPro" id="IPR036505">
    <property type="entry name" value="Amidase/PGRP_sf"/>
</dbReference>
<evidence type="ECO:0000313" key="4">
    <source>
        <dbReference type="EMBL" id="RGJ87014.1"/>
    </source>
</evidence>
<sequence>MIMRTITLIIIHCSATLEGRRLDFETCRRDHIRHRGFTDIGYHFYITRDGEIHRGRPLEKVGAHCKNHNRHSIGICYEGGLSADCTPADTRTLMQKGSMLALLRELRLLFPKALIVGHHDLNSVKPCPCFDAVKEYRF</sequence>
<dbReference type="EMBL" id="QSPP01000032">
    <property type="protein sequence ID" value="RGJ87014.1"/>
    <property type="molecule type" value="Genomic_DNA"/>
</dbReference>